<reference evidence="2 3" key="1">
    <citation type="submission" date="2014-10" db="EMBL/GenBank/DDBJ databases">
        <title>Draft genome of the hookworm Ancylostoma caninum.</title>
        <authorList>
            <person name="Mitreva M."/>
        </authorList>
    </citation>
    <scope>NUCLEOTIDE SEQUENCE [LARGE SCALE GENOMIC DNA]</scope>
    <source>
        <strain evidence="2 3">Baltimore</strain>
    </source>
</reference>
<dbReference type="OrthoDB" id="5874425at2759"/>
<keyword evidence="3" id="KW-1185">Reference proteome</keyword>
<dbReference type="AlphaFoldDB" id="A0A368H7V4"/>
<feature type="compositionally biased region" description="Basic and acidic residues" evidence="1">
    <location>
        <begin position="127"/>
        <end position="144"/>
    </location>
</feature>
<comment type="caution">
    <text evidence="2">The sequence shown here is derived from an EMBL/GenBank/DDBJ whole genome shotgun (WGS) entry which is preliminary data.</text>
</comment>
<feature type="non-terminal residue" evidence="2">
    <location>
        <position position="1"/>
    </location>
</feature>
<sequence>LPVSSASASAQRECQVQACILQLNRFEDTSTSLALKKLIRNKFPRETQLEVNRIEHRSGTIWKMSEFLVGLDEFIQELEKLDDRHTANTCQYPTCRLCGGKHHEVLCNHYMDSRPTNLPPRHRGELRRHEGRNTYRQPRERLDSSLDSVTTSRPYSPYYRDRNYPYHSLRRNHSPSPFRSSYRYDRSYPHHSPLRTYAPSPFRRISRDRYYHQYPRREYSPYRGYRRAVDYTYDHGRRYRTPSNSPYRSVRFRNTPRDSLSPIRRSEESGIVTTNLIDQTNKPLPVKLRTREVLTKSFKPYHLSKEDRHTLRSHHIDPDSLSARRHVTPDIDMLGIDYFWEVLKKDIPKQLPSGLMLVQTRFGSVVSGSTIFR</sequence>
<name>A0A368H7V4_ANCCA</name>
<evidence type="ECO:0000313" key="3">
    <source>
        <dbReference type="Proteomes" id="UP000252519"/>
    </source>
</evidence>
<evidence type="ECO:0000256" key="1">
    <source>
        <dbReference type="SAM" id="MobiDB-lite"/>
    </source>
</evidence>
<feature type="compositionally biased region" description="Polar residues" evidence="1">
    <location>
        <begin position="145"/>
        <end position="154"/>
    </location>
</feature>
<dbReference type="EMBL" id="JOJR01000005">
    <property type="protein sequence ID" value="RCN52672.1"/>
    <property type="molecule type" value="Genomic_DNA"/>
</dbReference>
<feature type="region of interest" description="Disordered" evidence="1">
    <location>
        <begin position="114"/>
        <end position="154"/>
    </location>
</feature>
<accession>A0A368H7V4</accession>
<gene>
    <name evidence="2" type="ORF">ANCCAN_01048</name>
</gene>
<dbReference type="Proteomes" id="UP000252519">
    <property type="component" value="Unassembled WGS sequence"/>
</dbReference>
<protein>
    <submittedName>
        <fullName evidence="2">Uncharacterized protein</fullName>
    </submittedName>
</protein>
<organism evidence="2 3">
    <name type="scientific">Ancylostoma caninum</name>
    <name type="common">Dog hookworm</name>
    <dbReference type="NCBI Taxonomy" id="29170"/>
    <lineage>
        <taxon>Eukaryota</taxon>
        <taxon>Metazoa</taxon>
        <taxon>Ecdysozoa</taxon>
        <taxon>Nematoda</taxon>
        <taxon>Chromadorea</taxon>
        <taxon>Rhabditida</taxon>
        <taxon>Rhabditina</taxon>
        <taxon>Rhabditomorpha</taxon>
        <taxon>Strongyloidea</taxon>
        <taxon>Ancylostomatidae</taxon>
        <taxon>Ancylostomatinae</taxon>
        <taxon>Ancylostoma</taxon>
    </lineage>
</organism>
<evidence type="ECO:0000313" key="2">
    <source>
        <dbReference type="EMBL" id="RCN52672.1"/>
    </source>
</evidence>
<proteinExistence type="predicted"/>
<feature type="region of interest" description="Disordered" evidence="1">
    <location>
        <begin position="236"/>
        <end position="262"/>
    </location>
</feature>